<feature type="transmembrane region" description="Helical" evidence="1">
    <location>
        <begin position="119"/>
        <end position="137"/>
    </location>
</feature>
<feature type="transmembrane region" description="Helical" evidence="1">
    <location>
        <begin position="7"/>
        <end position="24"/>
    </location>
</feature>
<evidence type="ECO:0000256" key="1">
    <source>
        <dbReference type="SAM" id="Phobius"/>
    </source>
</evidence>
<reference evidence="3 4" key="1">
    <citation type="submission" date="2024-06" db="EMBL/GenBank/DDBJ databases">
        <title>Sorghum-associated microbial communities from plants grown in Nebraska, USA.</title>
        <authorList>
            <person name="Schachtman D."/>
        </authorList>
    </citation>
    <scope>NUCLEOTIDE SEQUENCE [LARGE SCALE GENOMIC DNA]</scope>
    <source>
        <strain evidence="3 4">2857</strain>
    </source>
</reference>
<protein>
    <submittedName>
        <fullName evidence="3">Glycopeptide antibiotics resistance protein</fullName>
    </submittedName>
</protein>
<feature type="domain" description="VanZ-like" evidence="2">
    <location>
        <begin position="13"/>
        <end position="132"/>
    </location>
</feature>
<accession>A0ABV2QLG6</accession>
<keyword evidence="1" id="KW-0472">Membrane</keyword>
<dbReference type="Proteomes" id="UP001549257">
    <property type="component" value="Unassembled WGS sequence"/>
</dbReference>
<dbReference type="PANTHER" id="PTHR36834">
    <property type="entry name" value="MEMBRANE PROTEIN-RELATED"/>
    <property type="match status" value="1"/>
</dbReference>
<sequence>MFRRHPLLSLLTVAYLGGLVWITLTPSSDDFRADSVVYVLLDIFQSNASTAWLNYNIVEFAANVILFVPMGVFVVLLFGRRLWWAGIGAGVLAACWIELAQGIWFAYRVTDMRDIASNTLGTVLGVMLALLITWPAANRHRALVAARAARQASA</sequence>
<dbReference type="EMBL" id="JBEPSJ010000001">
    <property type="protein sequence ID" value="MET4581891.1"/>
    <property type="molecule type" value="Genomic_DNA"/>
</dbReference>
<keyword evidence="4" id="KW-1185">Reference proteome</keyword>
<feature type="transmembrane region" description="Helical" evidence="1">
    <location>
        <begin position="85"/>
        <end position="107"/>
    </location>
</feature>
<name>A0ABV2QLG6_9MICO</name>
<feature type="transmembrane region" description="Helical" evidence="1">
    <location>
        <begin position="60"/>
        <end position="78"/>
    </location>
</feature>
<organism evidence="3 4">
    <name type="scientific">Conyzicola nivalis</name>
    <dbReference type="NCBI Taxonomy" id="1477021"/>
    <lineage>
        <taxon>Bacteria</taxon>
        <taxon>Bacillati</taxon>
        <taxon>Actinomycetota</taxon>
        <taxon>Actinomycetes</taxon>
        <taxon>Micrococcales</taxon>
        <taxon>Microbacteriaceae</taxon>
        <taxon>Conyzicola</taxon>
    </lineage>
</organism>
<evidence type="ECO:0000313" key="3">
    <source>
        <dbReference type="EMBL" id="MET4581891.1"/>
    </source>
</evidence>
<comment type="caution">
    <text evidence="3">The sequence shown here is derived from an EMBL/GenBank/DDBJ whole genome shotgun (WGS) entry which is preliminary data.</text>
</comment>
<keyword evidence="1" id="KW-1133">Transmembrane helix</keyword>
<dbReference type="InterPro" id="IPR053150">
    <property type="entry name" value="Teicoplanin_resist-assoc"/>
</dbReference>
<dbReference type="InterPro" id="IPR006976">
    <property type="entry name" value="VanZ-like"/>
</dbReference>
<evidence type="ECO:0000313" key="4">
    <source>
        <dbReference type="Proteomes" id="UP001549257"/>
    </source>
</evidence>
<dbReference type="Pfam" id="PF04892">
    <property type="entry name" value="VanZ"/>
    <property type="match status" value="1"/>
</dbReference>
<dbReference type="PANTHER" id="PTHR36834:SF1">
    <property type="entry name" value="INTEGRAL MEMBRANE PROTEIN"/>
    <property type="match status" value="1"/>
</dbReference>
<keyword evidence="1" id="KW-0812">Transmembrane</keyword>
<dbReference type="RefSeq" id="WP_354024051.1">
    <property type="nucleotide sequence ID" value="NZ_JBEPSJ010000001.1"/>
</dbReference>
<evidence type="ECO:0000259" key="2">
    <source>
        <dbReference type="Pfam" id="PF04892"/>
    </source>
</evidence>
<gene>
    <name evidence="3" type="ORF">ABIE21_001381</name>
</gene>
<proteinExistence type="predicted"/>